<feature type="region of interest" description="Disordered" evidence="1">
    <location>
        <begin position="1"/>
        <end position="20"/>
    </location>
</feature>
<gene>
    <name evidence="2" type="ORF">BRAN1462_LOCUS13027</name>
</gene>
<dbReference type="EMBL" id="HBGW01020587">
    <property type="protein sequence ID" value="CAD9532451.1"/>
    <property type="molecule type" value="Transcribed_RNA"/>
</dbReference>
<dbReference type="AlphaFoldDB" id="A0A7S2IZD2"/>
<accession>A0A7S2IZD2</accession>
<reference evidence="2" key="1">
    <citation type="submission" date="2021-01" db="EMBL/GenBank/DDBJ databases">
        <authorList>
            <person name="Corre E."/>
            <person name="Pelletier E."/>
            <person name="Niang G."/>
            <person name="Scheremetjew M."/>
            <person name="Finn R."/>
            <person name="Kale V."/>
            <person name="Holt S."/>
            <person name="Cochrane G."/>
            <person name="Meng A."/>
            <person name="Brown T."/>
            <person name="Cohen L."/>
        </authorList>
    </citation>
    <scope>NUCLEOTIDE SEQUENCE</scope>
    <source>
        <strain evidence="2">RCC3387</strain>
    </source>
</reference>
<sequence>MKDGLRGRRRARGLAGVAPASAAEVLHGKEGHGAGHDDGTPPTDAQRDYMEDFVGHANPIIEAFKKVAKELRGKNTAAMGDTGLRELMGKIHGHMKHLDSSIPDDLDDDKNIEQLLGAINFFSTRATAIKDLKVPDVPSAKKWKRMNDKTKLTVYEKFAKFQEKFESFFAE</sequence>
<organism evidence="2">
    <name type="scientific">Zooxanthella nutricula</name>
    <dbReference type="NCBI Taxonomy" id="1333877"/>
    <lineage>
        <taxon>Eukaryota</taxon>
        <taxon>Sar</taxon>
        <taxon>Alveolata</taxon>
        <taxon>Dinophyceae</taxon>
        <taxon>Peridiniales</taxon>
        <taxon>Peridiniales incertae sedis</taxon>
        <taxon>Zooxanthella</taxon>
    </lineage>
</organism>
<evidence type="ECO:0000313" key="2">
    <source>
        <dbReference type="EMBL" id="CAD9532451.1"/>
    </source>
</evidence>
<name>A0A7S2IZD2_9DINO</name>
<protein>
    <submittedName>
        <fullName evidence="2">Uncharacterized protein</fullName>
    </submittedName>
</protein>
<proteinExistence type="predicted"/>
<evidence type="ECO:0000256" key="1">
    <source>
        <dbReference type="SAM" id="MobiDB-lite"/>
    </source>
</evidence>